<evidence type="ECO:0000256" key="2">
    <source>
        <dbReference type="SAM" id="Phobius"/>
    </source>
</evidence>
<organism evidence="4 5">
    <name type="scientific">Streptosporangium album</name>
    <dbReference type="NCBI Taxonomy" id="47479"/>
    <lineage>
        <taxon>Bacteria</taxon>
        <taxon>Bacillati</taxon>
        <taxon>Actinomycetota</taxon>
        <taxon>Actinomycetes</taxon>
        <taxon>Streptosporangiales</taxon>
        <taxon>Streptosporangiaceae</taxon>
        <taxon>Streptosporangium</taxon>
    </lineage>
</organism>
<feature type="domain" description="MaoC-like" evidence="3">
    <location>
        <begin position="22"/>
        <end position="120"/>
    </location>
</feature>
<dbReference type="SUPFAM" id="SSF54637">
    <property type="entry name" value="Thioesterase/thiol ester dehydrase-isomerase"/>
    <property type="match status" value="1"/>
</dbReference>
<accession>A0A7W7WEU1</accession>
<dbReference type="InterPro" id="IPR002539">
    <property type="entry name" value="MaoC-like_dom"/>
</dbReference>
<proteinExistence type="inferred from homology"/>
<dbReference type="Proteomes" id="UP000534286">
    <property type="component" value="Unassembled WGS sequence"/>
</dbReference>
<keyword evidence="5" id="KW-1185">Reference proteome</keyword>
<protein>
    <submittedName>
        <fullName evidence="4">Acyl dehydratase</fullName>
    </submittedName>
</protein>
<dbReference type="PANTHER" id="PTHR43841:SF3">
    <property type="entry name" value="(3R)-HYDROXYACYL-ACP DEHYDRATASE SUBUNIT HADB"/>
    <property type="match status" value="1"/>
</dbReference>
<name>A0A7W7WEU1_9ACTN</name>
<dbReference type="EMBL" id="JACHJU010000007">
    <property type="protein sequence ID" value="MBB4944203.1"/>
    <property type="molecule type" value="Genomic_DNA"/>
</dbReference>
<keyword evidence="2" id="KW-0472">Membrane</keyword>
<keyword evidence="2" id="KW-1133">Transmembrane helix</keyword>
<sequence length="160" mass="16999">MTESDTVPFGLVVDAPDHRVGPLTRTDFVRYAGAGGDFNPIHHDETFARAAGYPSVFGHGLLTAGILGGYAASWLGRRNLRRFTVRYMGQVWPGDTLVLSGEVLRTRTGPDGVTEVEVGLAVHSEAEAGEPRLVLRGGATAVYPSSDEAVHPSQPEGGRS</sequence>
<dbReference type="Pfam" id="PF01575">
    <property type="entry name" value="MaoC_dehydratas"/>
    <property type="match status" value="1"/>
</dbReference>
<evidence type="ECO:0000256" key="1">
    <source>
        <dbReference type="ARBA" id="ARBA00005254"/>
    </source>
</evidence>
<comment type="similarity">
    <text evidence="1">Belongs to the enoyl-CoA hydratase/isomerase family.</text>
</comment>
<dbReference type="Gene3D" id="3.10.129.10">
    <property type="entry name" value="Hotdog Thioesterase"/>
    <property type="match status" value="1"/>
</dbReference>
<dbReference type="AlphaFoldDB" id="A0A7W7WEU1"/>
<dbReference type="InterPro" id="IPR029069">
    <property type="entry name" value="HotDog_dom_sf"/>
</dbReference>
<evidence type="ECO:0000259" key="3">
    <source>
        <dbReference type="Pfam" id="PF01575"/>
    </source>
</evidence>
<reference evidence="4 5" key="1">
    <citation type="submission" date="2020-08" db="EMBL/GenBank/DDBJ databases">
        <title>Sequencing the genomes of 1000 actinobacteria strains.</title>
        <authorList>
            <person name="Klenk H.-P."/>
        </authorList>
    </citation>
    <scope>NUCLEOTIDE SEQUENCE [LARGE SCALE GENOMIC DNA]</scope>
    <source>
        <strain evidence="4 5">DSM 43023</strain>
    </source>
</reference>
<feature type="transmembrane region" description="Helical" evidence="2">
    <location>
        <begin position="56"/>
        <end position="76"/>
    </location>
</feature>
<gene>
    <name evidence="4" type="ORF">FHR32_008606</name>
</gene>
<dbReference type="RefSeq" id="WP_184760072.1">
    <property type="nucleotide sequence ID" value="NZ_BAABEK010000040.1"/>
</dbReference>
<dbReference type="PANTHER" id="PTHR43841">
    <property type="entry name" value="3-HYDROXYACYL-THIOESTER DEHYDRATASE HTDX-RELATED"/>
    <property type="match status" value="1"/>
</dbReference>
<keyword evidence="2" id="KW-0812">Transmembrane</keyword>
<evidence type="ECO:0000313" key="5">
    <source>
        <dbReference type="Proteomes" id="UP000534286"/>
    </source>
</evidence>
<comment type="caution">
    <text evidence="4">The sequence shown here is derived from an EMBL/GenBank/DDBJ whole genome shotgun (WGS) entry which is preliminary data.</text>
</comment>
<evidence type="ECO:0000313" key="4">
    <source>
        <dbReference type="EMBL" id="MBB4944203.1"/>
    </source>
</evidence>